<dbReference type="RefSeq" id="WP_090554367.1">
    <property type="nucleotide sequence ID" value="NZ_FNFP01000008.1"/>
</dbReference>
<dbReference type="PANTHER" id="PTHR16305:SF28">
    <property type="entry name" value="GUANYLATE CYCLASE DOMAIN-CONTAINING PROTEIN"/>
    <property type="match status" value="1"/>
</dbReference>
<evidence type="ECO:0000313" key="5">
    <source>
        <dbReference type="EMBL" id="SDL10929.1"/>
    </source>
</evidence>
<keyword evidence="2" id="KW-0067">ATP-binding</keyword>
<feature type="domain" description="Bacterial transcriptional activator" evidence="4">
    <location>
        <begin position="97"/>
        <end position="229"/>
    </location>
</feature>
<dbReference type="InterPro" id="IPR019734">
    <property type="entry name" value="TPR_rpt"/>
</dbReference>
<gene>
    <name evidence="5" type="ORF">SAMN05660472_02632</name>
</gene>
<dbReference type="GO" id="GO:0005524">
    <property type="term" value="F:ATP binding"/>
    <property type="evidence" value="ECO:0007669"/>
    <property type="project" value="UniProtKB-KW"/>
</dbReference>
<dbReference type="Gene3D" id="3.40.50.300">
    <property type="entry name" value="P-loop containing nucleotide triphosphate hydrolases"/>
    <property type="match status" value="1"/>
</dbReference>
<evidence type="ECO:0000256" key="1">
    <source>
        <dbReference type="ARBA" id="ARBA00022741"/>
    </source>
</evidence>
<dbReference type="PANTHER" id="PTHR16305">
    <property type="entry name" value="TESTICULAR SOLUBLE ADENYLYL CYCLASE"/>
    <property type="match status" value="1"/>
</dbReference>
<dbReference type="InterPro" id="IPR041664">
    <property type="entry name" value="AAA_16"/>
</dbReference>
<dbReference type="SUPFAM" id="SSF52540">
    <property type="entry name" value="P-loop containing nucleoside triphosphate hydrolases"/>
    <property type="match status" value="1"/>
</dbReference>
<dbReference type="InterPro" id="IPR011990">
    <property type="entry name" value="TPR-like_helical_dom_sf"/>
</dbReference>
<organism evidence="5 6">
    <name type="scientific">Natronincola ferrireducens</name>
    <dbReference type="NCBI Taxonomy" id="393762"/>
    <lineage>
        <taxon>Bacteria</taxon>
        <taxon>Bacillati</taxon>
        <taxon>Bacillota</taxon>
        <taxon>Clostridia</taxon>
        <taxon>Peptostreptococcales</taxon>
        <taxon>Natronincolaceae</taxon>
        <taxon>Natronincola</taxon>
    </lineage>
</organism>
<keyword evidence="5" id="KW-0238">DNA-binding</keyword>
<dbReference type="Pfam" id="PF13424">
    <property type="entry name" value="TPR_12"/>
    <property type="match status" value="1"/>
</dbReference>
<dbReference type="InterPro" id="IPR005158">
    <property type="entry name" value="BTAD"/>
</dbReference>
<dbReference type="GO" id="GO:0004016">
    <property type="term" value="F:adenylate cyclase activity"/>
    <property type="evidence" value="ECO:0007669"/>
    <property type="project" value="TreeGrafter"/>
</dbReference>
<dbReference type="PROSITE" id="PS50005">
    <property type="entry name" value="TPR"/>
    <property type="match status" value="1"/>
</dbReference>
<dbReference type="GO" id="GO:0003677">
    <property type="term" value="F:DNA binding"/>
    <property type="evidence" value="ECO:0007669"/>
    <property type="project" value="UniProtKB-KW"/>
</dbReference>
<keyword evidence="6" id="KW-1185">Reference proteome</keyword>
<dbReference type="SUPFAM" id="SSF48452">
    <property type="entry name" value="TPR-like"/>
    <property type="match status" value="3"/>
</dbReference>
<name>A0A1G9HDE9_9FIRM</name>
<evidence type="ECO:0000256" key="3">
    <source>
        <dbReference type="PROSITE-ProRule" id="PRU00339"/>
    </source>
</evidence>
<protein>
    <submittedName>
        <fullName evidence="5">DNA-binding transcriptional activator of the SARP family</fullName>
    </submittedName>
</protein>
<dbReference type="EMBL" id="FNFP01000008">
    <property type="protein sequence ID" value="SDL10929.1"/>
    <property type="molecule type" value="Genomic_DNA"/>
</dbReference>
<evidence type="ECO:0000313" key="6">
    <source>
        <dbReference type="Proteomes" id="UP000198718"/>
    </source>
</evidence>
<sequence length="1020" mass="120429">MAEIYVKLFNTPSLHKDNEKIFLPFRKAEALFYYLMVHKEATREVLVNLLWGEIEEETAKKNLRNAMYKIRKAFDLDIIISPQKSIVMLNPDIEIISDLKDFLEDSDKGIQAYTGDFLQGFSVKDGETFENWMFTTRESFKDMYIKKLYKKIRLLLEKKDYNTAEQYGKKLVAVDIFDERAYRTLMEIYTYQGANNKAIDTYNRLCEILDQELGVTPDNQTKDMFRNILANRDNSETNKPGTLEDFFYGRNKEVQLLENNYRNFLDKKAYNSILITGEAGIGKTRLKDHLLKSIDKEEVHLLETNCYQAEEEYFLKPWNSIFTRLSQILQKEKIEIPSMWNNIFASIFPSFVVENTTTSVNVIEELNHFKYRVVEDAVLGLLKKVADKKKIVIVFEDLQWIDTMSLSLLSSILTQEQGKNLLFIATCRDEFAEKIDTFITKVKKYQGIEEIHIPRFTPLEVADFIKKAIPSKNTKDTIINKIYKETEGNTFFIMEYLNSIKENNNFEKITPKMQDILKSRFLDISREGKKLLNIISLFFDKAPLDIIKILMDRDDLEVMEIVDEIRHKNIIKEIEEGHYISFEFTHLKLREFIYLQQSSAMRKVLHNKVGSILENELKNDKRNFKNYSKLIYHFSSGGNKIKSLKYSIKHINSYLDFSNEIFPSLSDSYIEREGDFHVAEKELTKYLQDIEKQLDEFKKHYTVSEEIRQLQMEFLHVKGRYCIREGEYDKGVACIQEMIKESLNIEKYDYTLKGYRQMINYCIQTHNIEEMTHYVEVGLKLAHRHNHQKEIGVLLRLKGLNKIMAGKYTEAEEFLKQSIKIFNEISKYESKYLLNIAAAYNYIGEIRRYNMRFSSALRYYDRAMAICEENRMIKGLMMFNTNAGQAALDMGDYDRAKTYFKRAMTFYRQLEIIWGRSVAEGYMSLLLVREGRYKEALSHLKRAEAYAKKLKSPYQLGLLYRVKAEIKVMMKNNDPLHKVFHAYINEDLETYCKKGIRLLEEVNHSYEREILKVFIKEQLN</sequence>
<dbReference type="SMART" id="SM01043">
    <property type="entry name" value="BTAD"/>
    <property type="match status" value="1"/>
</dbReference>
<dbReference type="Gene3D" id="1.25.40.10">
    <property type="entry name" value="Tetratricopeptide repeat domain"/>
    <property type="match status" value="2"/>
</dbReference>
<dbReference type="Pfam" id="PF03704">
    <property type="entry name" value="BTAD"/>
    <property type="match status" value="1"/>
</dbReference>
<evidence type="ECO:0000256" key="2">
    <source>
        <dbReference type="ARBA" id="ARBA00022840"/>
    </source>
</evidence>
<keyword evidence="3" id="KW-0802">TPR repeat</keyword>
<dbReference type="InterPro" id="IPR027417">
    <property type="entry name" value="P-loop_NTPase"/>
</dbReference>
<dbReference type="SMART" id="SM00028">
    <property type="entry name" value="TPR"/>
    <property type="match status" value="6"/>
</dbReference>
<dbReference type="AlphaFoldDB" id="A0A1G9HDE9"/>
<keyword evidence="1" id="KW-0547">Nucleotide-binding</keyword>
<dbReference type="GO" id="GO:0005737">
    <property type="term" value="C:cytoplasm"/>
    <property type="evidence" value="ECO:0007669"/>
    <property type="project" value="TreeGrafter"/>
</dbReference>
<evidence type="ECO:0000259" key="4">
    <source>
        <dbReference type="SMART" id="SM01043"/>
    </source>
</evidence>
<accession>A0A1G9HDE9</accession>
<dbReference type="OrthoDB" id="190810at2"/>
<dbReference type="STRING" id="393762.SAMN05660472_02632"/>
<dbReference type="Gene3D" id="1.10.10.10">
    <property type="entry name" value="Winged helix-like DNA-binding domain superfamily/Winged helix DNA-binding domain"/>
    <property type="match status" value="1"/>
</dbReference>
<reference evidence="5 6" key="1">
    <citation type="submission" date="2016-10" db="EMBL/GenBank/DDBJ databases">
        <authorList>
            <person name="de Groot N.N."/>
        </authorList>
    </citation>
    <scope>NUCLEOTIDE SEQUENCE [LARGE SCALE GENOMIC DNA]</scope>
    <source>
        <strain evidence="5 6">DSM 18346</strain>
    </source>
</reference>
<dbReference type="Proteomes" id="UP000198718">
    <property type="component" value="Unassembled WGS sequence"/>
</dbReference>
<feature type="repeat" description="TPR" evidence="3">
    <location>
        <begin position="837"/>
        <end position="870"/>
    </location>
</feature>
<dbReference type="InterPro" id="IPR036388">
    <property type="entry name" value="WH-like_DNA-bd_sf"/>
</dbReference>
<dbReference type="Pfam" id="PF13191">
    <property type="entry name" value="AAA_16"/>
    <property type="match status" value="1"/>
</dbReference>
<proteinExistence type="predicted"/>